<evidence type="ECO:0000256" key="12">
    <source>
        <dbReference type="ARBA" id="ARBA00023136"/>
    </source>
</evidence>
<comment type="cofactor">
    <cofactor evidence="1">
        <name>Ca(2+)</name>
        <dbReference type="ChEBI" id="CHEBI:29108"/>
    </cofactor>
</comment>
<feature type="compositionally biased region" description="Polar residues" evidence="15">
    <location>
        <begin position="602"/>
        <end position="623"/>
    </location>
</feature>
<keyword evidence="5" id="KW-0812">Transmembrane</keyword>
<keyword evidence="11" id="KW-0443">Lipid metabolism</keyword>
<proteinExistence type="predicted"/>
<evidence type="ECO:0000256" key="9">
    <source>
        <dbReference type="ARBA" id="ARBA00022963"/>
    </source>
</evidence>
<dbReference type="GO" id="GO:0016298">
    <property type="term" value="F:lipase activity"/>
    <property type="evidence" value="ECO:0007669"/>
    <property type="project" value="TreeGrafter"/>
</dbReference>
<evidence type="ECO:0000256" key="13">
    <source>
        <dbReference type="ARBA" id="ARBA00024531"/>
    </source>
</evidence>
<dbReference type="CDD" id="cd00519">
    <property type="entry name" value="Lipase_3"/>
    <property type="match status" value="1"/>
</dbReference>
<dbReference type="PANTHER" id="PTHR45792">
    <property type="entry name" value="DIACYLGLYCEROL LIPASE HOMOLOG-RELATED"/>
    <property type="match status" value="1"/>
</dbReference>
<dbReference type="GO" id="GO:0046872">
    <property type="term" value="F:metal ion binding"/>
    <property type="evidence" value="ECO:0007669"/>
    <property type="project" value="UniProtKB-KW"/>
</dbReference>
<feature type="domain" description="Fungal lipase-type" evidence="16">
    <location>
        <begin position="881"/>
        <end position="968"/>
    </location>
</feature>
<keyword evidence="3" id="KW-1003">Cell membrane</keyword>
<comment type="subcellular location">
    <subcellularLocation>
        <location evidence="2">Cell membrane</location>
        <topology evidence="2">Multi-pass membrane protein</topology>
    </subcellularLocation>
</comment>
<feature type="compositionally biased region" description="Polar residues" evidence="15">
    <location>
        <begin position="561"/>
        <end position="583"/>
    </location>
</feature>
<evidence type="ECO:0000256" key="8">
    <source>
        <dbReference type="ARBA" id="ARBA00022837"/>
    </source>
</evidence>
<feature type="region of interest" description="Disordered" evidence="15">
    <location>
        <begin position="1151"/>
        <end position="1189"/>
    </location>
</feature>
<keyword evidence="4" id="KW-0597">Phosphoprotein</keyword>
<keyword evidence="18" id="KW-1185">Reference proteome</keyword>
<dbReference type="EMBL" id="MAVT02000046">
    <property type="protein sequence ID" value="POS80516.1"/>
    <property type="molecule type" value="Genomic_DNA"/>
</dbReference>
<dbReference type="InterPro" id="IPR029058">
    <property type="entry name" value="AB_hydrolase_fold"/>
</dbReference>
<dbReference type="EC" id="3.1.1.116" evidence="14"/>
<feature type="region of interest" description="Disordered" evidence="15">
    <location>
        <begin position="1"/>
        <end position="39"/>
    </location>
</feature>
<evidence type="ECO:0000256" key="5">
    <source>
        <dbReference type="ARBA" id="ARBA00022692"/>
    </source>
</evidence>
<evidence type="ECO:0000256" key="15">
    <source>
        <dbReference type="SAM" id="MobiDB-lite"/>
    </source>
</evidence>
<dbReference type="AlphaFoldDB" id="A0A2P5IDE5"/>
<feature type="region of interest" description="Disordered" evidence="15">
    <location>
        <begin position="345"/>
        <end position="366"/>
    </location>
</feature>
<feature type="compositionally biased region" description="Pro residues" evidence="15">
    <location>
        <begin position="426"/>
        <end position="441"/>
    </location>
</feature>
<protein>
    <recommendedName>
        <fullName evidence="14">sn-1-specific diacylglycerol lipase</fullName>
        <ecNumber evidence="14">3.1.1.116</ecNumber>
    </recommendedName>
</protein>
<evidence type="ECO:0000256" key="2">
    <source>
        <dbReference type="ARBA" id="ARBA00004651"/>
    </source>
</evidence>
<name>A0A2P5IDE5_DIAHE</name>
<dbReference type="GO" id="GO:0019369">
    <property type="term" value="P:arachidonate metabolic process"/>
    <property type="evidence" value="ECO:0007669"/>
    <property type="project" value="TreeGrafter"/>
</dbReference>
<feature type="region of interest" description="Disordered" evidence="15">
    <location>
        <begin position="696"/>
        <end position="734"/>
    </location>
</feature>
<evidence type="ECO:0000259" key="16">
    <source>
        <dbReference type="Pfam" id="PF01764"/>
    </source>
</evidence>
<dbReference type="InParanoid" id="A0A2P5IDE5"/>
<evidence type="ECO:0000256" key="11">
    <source>
        <dbReference type="ARBA" id="ARBA00023098"/>
    </source>
</evidence>
<dbReference type="GO" id="GO:0005886">
    <property type="term" value="C:plasma membrane"/>
    <property type="evidence" value="ECO:0007669"/>
    <property type="project" value="UniProtKB-SubCell"/>
</dbReference>
<organism evidence="17 18">
    <name type="scientific">Diaporthe helianthi</name>
    <dbReference type="NCBI Taxonomy" id="158607"/>
    <lineage>
        <taxon>Eukaryota</taxon>
        <taxon>Fungi</taxon>
        <taxon>Dikarya</taxon>
        <taxon>Ascomycota</taxon>
        <taxon>Pezizomycotina</taxon>
        <taxon>Sordariomycetes</taxon>
        <taxon>Sordariomycetidae</taxon>
        <taxon>Diaporthales</taxon>
        <taxon>Diaporthaceae</taxon>
        <taxon>Diaporthe</taxon>
    </lineage>
</organism>
<dbReference type="Gene3D" id="3.40.50.1820">
    <property type="entry name" value="alpha/beta hydrolase"/>
    <property type="match status" value="1"/>
</dbReference>
<dbReference type="Pfam" id="PF01764">
    <property type="entry name" value="Lipase_3"/>
    <property type="match status" value="1"/>
</dbReference>
<keyword evidence="12" id="KW-0472">Membrane</keyword>
<evidence type="ECO:0000313" key="18">
    <source>
        <dbReference type="Proteomes" id="UP000094444"/>
    </source>
</evidence>
<sequence length="1242" mass="135100">MEGRMQNGSAVGPSAAAPDPLGLPVEPRDVIPSPPPGRTLLPAPVATAISLWTRSTSLALRVGTVIGGYGFGAAKATTLSSLELGRGIIEGILHRAGSESFSRSNSDLGRADAETVMERSLESLHIAMSQVVFWTTAGFNLTSTTLSAFSEVSQLTLSYLDSILGSTESSRAIASIITLIRREFNNPATGQPGEHVGVFDLIVGMVGLAYFQRWSWRLIMQESQRLQVDEVLWDVVIINDEERLDYGRVDNGRQAAGHGMEGGSNEMVIQTIQQHDTTDSSDGESDLPEIRLKHQIMRTLPAGAKVSIVTETKTTKTITVDVSGTQPSALAPPAGVELVEETRLRPVSSQGNRRLSVSSDLLQGSSPLDSTYRVVYRVNKNTLRSAEMEGGPEEVEVPRFVEQIDSDAEQAIDQPTISDDEKDVLPPSPTSPTTPPPPPPKSPRHESQTEPFPLAVEAQPVGSRSRKGRISPALSRKSSVDKTSEIPLPKQSPETSANQKRPRMPVSPPGSTSSIEAPRKKQQSMSKLLSKRQKGDIAPPSSAKPPSEKKGGLRNVLKRGSGTNLSTTATKDGKDSVTSNPSSMAPKGKQQPMRDLLRGPAQANQKPSSSAAKKQLSVPNRDSSLVPRREAPRPPQGGQARNPLSSRALAEYEASGAVPRSPSRASYISIHEHRRDSLISQTDTFSIHSVEHHLRPVSPTYKRSPIAKSKSDRDIVDRQLPPPSPSRHHRRVNSQTYSPSIYTLKTAGSQMSLIPFHHRSPFGDAEALHTLRRRGSIDTTFPRFHLLRNITRYMRFSSASYGSSFLKVFGITKTMPPMLKALDDTHHELRIFAHHTQSQPQSILLSSFVDTQGGSDSSGATETGVPLVHYVSLDDESKAVVLACRGTLGFEDVLADMTCDYDDLVWRGKSYKVHKGIHASAKRLLYGGDGRVLVTIKAALEENPDYGLVLCGHSLGGAVTALLGVMLSEPIDGGTSFVTSDEPHSRLLTYPSSSSADAPAGQEQVKPHICLPAGRPIHVYAYGPPATMSPSLRIATRGLITSVVHGQDLVPYLSLGVLHDFQAMALAFKTDNADAKQEIKQRVWEALQGGLMDKWRGSGANKSRDPVTNEDEEWAFAAFKTLRASMMSEKLLPPGEVFVVETEKVLRRDAFVGPDGSGQGQQHQQDGSSRGDNDNNKGQQQQQQQNSFKYVGRPARRIVLKYVRDVETRFREVRFGATMLTDHNPAKYEDALDGLRFGVVES</sequence>
<dbReference type="OrthoDB" id="438440at2759"/>
<feature type="region of interest" description="Disordered" evidence="15">
    <location>
        <begin position="411"/>
        <end position="644"/>
    </location>
</feature>
<dbReference type="InterPro" id="IPR002921">
    <property type="entry name" value="Fungal_lipase-type"/>
</dbReference>
<dbReference type="PANTHER" id="PTHR45792:SF7">
    <property type="entry name" value="PUTATIVE (AFU_ORTHOLOGUE AFUA_6G02710)-RELATED"/>
    <property type="match status" value="1"/>
</dbReference>
<dbReference type="InterPro" id="IPR052214">
    <property type="entry name" value="DAG_Lipase-Related"/>
</dbReference>
<evidence type="ECO:0000256" key="6">
    <source>
        <dbReference type="ARBA" id="ARBA00022723"/>
    </source>
</evidence>
<evidence type="ECO:0000256" key="14">
    <source>
        <dbReference type="ARBA" id="ARBA00026104"/>
    </source>
</evidence>
<dbReference type="GO" id="GO:0046340">
    <property type="term" value="P:diacylglycerol catabolic process"/>
    <property type="evidence" value="ECO:0007669"/>
    <property type="project" value="TreeGrafter"/>
</dbReference>
<dbReference type="Proteomes" id="UP000094444">
    <property type="component" value="Unassembled WGS sequence"/>
</dbReference>
<evidence type="ECO:0000256" key="4">
    <source>
        <dbReference type="ARBA" id="ARBA00022553"/>
    </source>
</evidence>
<evidence type="ECO:0000256" key="3">
    <source>
        <dbReference type="ARBA" id="ARBA00022475"/>
    </source>
</evidence>
<feature type="compositionally biased region" description="Polar residues" evidence="15">
    <location>
        <begin position="347"/>
        <end position="366"/>
    </location>
</feature>
<evidence type="ECO:0000313" key="17">
    <source>
        <dbReference type="EMBL" id="POS80516.1"/>
    </source>
</evidence>
<evidence type="ECO:0000256" key="1">
    <source>
        <dbReference type="ARBA" id="ARBA00001913"/>
    </source>
</evidence>
<keyword evidence="7" id="KW-0378">Hydrolase</keyword>
<comment type="catalytic activity">
    <reaction evidence="13">
        <text>a 1,2-diacyl-sn-glycerol + H2O = a 2-acylglycerol + a fatty acid + H(+)</text>
        <dbReference type="Rhea" id="RHEA:33275"/>
        <dbReference type="ChEBI" id="CHEBI:15377"/>
        <dbReference type="ChEBI" id="CHEBI:15378"/>
        <dbReference type="ChEBI" id="CHEBI:17389"/>
        <dbReference type="ChEBI" id="CHEBI:17815"/>
        <dbReference type="ChEBI" id="CHEBI:28868"/>
        <dbReference type="EC" id="3.1.1.116"/>
    </reaction>
    <physiologicalReaction direction="left-to-right" evidence="13">
        <dbReference type="Rhea" id="RHEA:33276"/>
    </physiologicalReaction>
</comment>
<dbReference type="SUPFAM" id="SSF53474">
    <property type="entry name" value="alpha/beta-Hydrolases"/>
    <property type="match status" value="1"/>
</dbReference>
<evidence type="ECO:0000256" key="10">
    <source>
        <dbReference type="ARBA" id="ARBA00022989"/>
    </source>
</evidence>
<keyword evidence="9" id="KW-0442">Lipid degradation</keyword>
<keyword evidence="6" id="KW-0479">Metal-binding</keyword>
<evidence type="ECO:0000256" key="7">
    <source>
        <dbReference type="ARBA" id="ARBA00022801"/>
    </source>
</evidence>
<accession>A0A2P5IDE5</accession>
<reference evidence="17" key="1">
    <citation type="submission" date="2017-09" db="EMBL/GenBank/DDBJ databases">
        <title>Polyketide synthases of a Diaporthe helianthi virulent isolate.</title>
        <authorList>
            <person name="Baroncelli R."/>
        </authorList>
    </citation>
    <scope>NUCLEOTIDE SEQUENCE [LARGE SCALE GENOMIC DNA]</scope>
    <source>
        <strain evidence="17">7/96</strain>
    </source>
</reference>
<keyword evidence="8" id="KW-0106">Calcium</keyword>
<gene>
    <name evidence="17" type="ORF">DHEL01_v201084</name>
</gene>
<comment type="caution">
    <text evidence="17">The sequence shown here is derived from an EMBL/GenBank/DDBJ whole genome shotgun (WGS) entry which is preliminary data.</text>
</comment>
<keyword evidence="10" id="KW-1133">Transmembrane helix</keyword>